<evidence type="ECO:0000256" key="1">
    <source>
        <dbReference type="ARBA" id="ARBA00022679"/>
    </source>
</evidence>
<dbReference type="CDD" id="cd02440">
    <property type="entry name" value="AdoMet_MTases"/>
    <property type="match status" value="1"/>
</dbReference>
<dbReference type="Proteomes" id="UP000008394">
    <property type="component" value="Chromosome"/>
</dbReference>
<dbReference type="InterPro" id="IPR013216">
    <property type="entry name" value="Methyltransf_11"/>
</dbReference>
<gene>
    <name evidence="3" type="ORF">BALAC2494_01088</name>
</gene>
<dbReference type="SUPFAM" id="SSF53335">
    <property type="entry name" value="S-adenosyl-L-methionine-dependent methyltransferases"/>
    <property type="match status" value="1"/>
</dbReference>
<dbReference type="KEGG" id="bnm:BALAC2494_01088"/>
<name>A0A806FSZ1_BIFAN</name>
<dbReference type="InterPro" id="IPR050447">
    <property type="entry name" value="Erg6_SMT_methyltransf"/>
</dbReference>
<keyword evidence="1 3" id="KW-0808">Transferase</keyword>
<feature type="domain" description="Methyltransferase type 11" evidence="2">
    <location>
        <begin position="97"/>
        <end position="190"/>
    </location>
</feature>
<organism evidence="3 4">
    <name type="scientific">Bifidobacterium animalis subsp. lactis CNCM I-2494</name>
    <dbReference type="NCBI Taxonomy" id="1042403"/>
    <lineage>
        <taxon>Bacteria</taxon>
        <taxon>Bacillati</taxon>
        <taxon>Actinomycetota</taxon>
        <taxon>Actinomycetes</taxon>
        <taxon>Bifidobacteriales</taxon>
        <taxon>Bifidobacteriaceae</taxon>
        <taxon>Bifidobacterium</taxon>
    </lineage>
</organism>
<dbReference type="Pfam" id="PF08241">
    <property type="entry name" value="Methyltransf_11"/>
    <property type="match status" value="1"/>
</dbReference>
<evidence type="ECO:0000313" key="3">
    <source>
        <dbReference type="EMBL" id="AEK29462.1"/>
    </source>
</evidence>
<dbReference type="Gene3D" id="3.40.50.150">
    <property type="entry name" value="Vaccinia Virus protein VP39"/>
    <property type="match status" value="1"/>
</dbReference>
<protein>
    <submittedName>
        <fullName evidence="3">Methyltransferase</fullName>
        <ecNumber evidence="3">2.1.1.-</ecNumber>
    </submittedName>
</protein>
<evidence type="ECO:0000259" key="2">
    <source>
        <dbReference type="Pfam" id="PF08241"/>
    </source>
</evidence>
<dbReference type="AlphaFoldDB" id="A0A806FSZ1"/>
<dbReference type="GO" id="GO:0032259">
    <property type="term" value="P:methylation"/>
    <property type="evidence" value="ECO:0007669"/>
    <property type="project" value="UniProtKB-KW"/>
</dbReference>
<dbReference type="PANTHER" id="PTHR44068">
    <property type="entry name" value="ZGC:194242"/>
    <property type="match status" value="1"/>
</dbReference>
<sequence>MENLRHYACEFDMMRRTCRAITRRDGRRNGSVDMDYQSENAQTIDRWVDEGWQWGVPISHDAFVDAQHGSWNILLTPTKPVPHEWVGDVRGKRVLGLASGGAQQMPVMAALGAQCTVLDYSSRQCEREYEVADREGYDIEVIQADMTQPLPFADESFDLIINPVSNCYIEQVKPVFRECYRVLKPGGSLIGGYDNGINYIFDNEETTLTYALPFNPLHDERARQLLLDEDAGMQFSHTLDEQIGGQLEAGFTLRALYEDTNGEGNLHEHHVPTFVATWSVKPAR</sequence>
<dbReference type="EC" id="2.1.1.-" evidence="3"/>
<keyword evidence="3" id="KW-0489">Methyltransferase</keyword>
<dbReference type="InterPro" id="IPR029063">
    <property type="entry name" value="SAM-dependent_MTases_sf"/>
</dbReference>
<evidence type="ECO:0000313" key="4">
    <source>
        <dbReference type="Proteomes" id="UP000008394"/>
    </source>
</evidence>
<dbReference type="PANTHER" id="PTHR44068:SF11">
    <property type="entry name" value="GERANYL DIPHOSPHATE 2-C-METHYLTRANSFERASE"/>
    <property type="match status" value="1"/>
</dbReference>
<proteinExistence type="predicted"/>
<dbReference type="EMBL" id="CP002915">
    <property type="protein sequence ID" value="AEK29462.1"/>
    <property type="molecule type" value="Genomic_DNA"/>
</dbReference>
<reference evidence="3 4" key="1">
    <citation type="journal article" date="2011" name="J. Bacteriol.">
        <title>Genome Sequence of the Probiotic Strain Bifidobacterium animalis subsp. lactis CNCM I-2494.</title>
        <authorList>
            <person name="Chervaux C."/>
            <person name="Grimaldi C."/>
            <person name="Bolotin A."/>
            <person name="Quinquis B."/>
            <person name="Legrain-Raspaud S."/>
            <person name="van Hylckama Vlieg J.E."/>
            <person name="Denariaz G."/>
            <person name="Smokvina T."/>
        </authorList>
    </citation>
    <scope>NUCLEOTIDE SEQUENCE [LARGE SCALE GENOMIC DNA]</scope>
    <source>
        <strain evidence="3 4">CNCM I-2494</strain>
    </source>
</reference>
<dbReference type="GO" id="GO:0008757">
    <property type="term" value="F:S-adenosylmethionine-dependent methyltransferase activity"/>
    <property type="evidence" value="ECO:0007669"/>
    <property type="project" value="InterPro"/>
</dbReference>
<accession>A0A806FSZ1</accession>